<protein>
    <submittedName>
        <fullName evidence="1">Uncharacterized protein</fullName>
    </submittedName>
</protein>
<sequence>MAFTHTLFVCSLLCLSLTITTCASSPSYGYGPKPTYASPPPFSGYGPKPTYASPPPSSGYGPKPQNPPMQALLPLLAMAQNPPMQALLPLMGAVVRVTCLAIDANGYELAPFSLLSDATNVKGYFLATLALSELEPSAKLSECRAFLNNSPMENCDVPTDVNNGLSGALLSSHRFLNDKKMKLYSVRPFVYTSRG</sequence>
<proteinExistence type="predicted"/>
<comment type="caution">
    <text evidence="1">The sequence shown here is derived from an EMBL/GenBank/DDBJ whole genome shotgun (WGS) entry which is preliminary data.</text>
</comment>
<reference evidence="1 2" key="1">
    <citation type="journal article" date="2022" name="Hortic Res">
        <title>A haplotype resolved chromosomal level avocado genome allows analysis of novel avocado genes.</title>
        <authorList>
            <person name="Nath O."/>
            <person name="Fletcher S.J."/>
            <person name="Hayward A."/>
            <person name="Shaw L.M."/>
            <person name="Masouleh A.K."/>
            <person name="Furtado A."/>
            <person name="Henry R.J."/>
            <person name="Mitter N."/>
        </authorList>
    </citation>
    <scope>NUCLEOTIDE SEQUENCE [LARGE SCALE GENOMIC DNA]</scope>
    <source>
        <strain evidence="2">cv. Hass</strain>
    </source>
</reference>
<accession>A0ACC2KPY6</accession>
<keyword evidence="2" id="KW-1185">Reference proteome</keyword>
<organism evidence="1 2">
    <name type="scientific">Persea americana</name>
    <name type="common">Avocado</name>
    <dbReference type="NCBI Taxonomy" id="3435"/>
    <lineage>
        <taxon>Eukaryota</taxon>
        <taxon>Viridiplantae</taxon>
        <taxon>Streptophyta</taxon>
        <taxon>Embryophyta</taxon>
        <taxon>Tracheophyta</taxon>
        <taxon>Spermatophyta</taxon>
        <taxon>Magnoliopsida</taxon>
        <taxon>Magnoliidae</taxon>
        <taxon>Laurales</taxon>
        <taxon>Lauraceae</taxon>
        <taxon>Persea</taxon>
    </lineage>
</organism>
<gene>
    <name evidence="1" type="ORF">MRB53_031773</name>
</gene>
<dbReference type="Proteomes" id="UP001234297">
    <property type="component" value="Chromosome 10"/>
</dbReference>
<evidence type="ECO:0000313" key="1">
    <source>
        <dbReference type="EMBL" id="KAJ8623244.1"/>
    </source>
</evidence>
<evidence type="ECO:0000313" key="2">
    <source>
        <dbReference type="Proteomes" id="UP001234297"/>
    </source>
</evidence>
<name>A0ACC2KPY6_PERAE</name>
<dbReference type="EMBL" id="CM056818">
    <property type="protein sequence ID" value="KAJ8623244.1"/>
    <property type="molecule type" value="Genomic_DNA"/>
</dbReference>